<dbReference type="PANTHER" id="PTHR11592">
    <property type="entry name" value="GLUTATHIONE PEROXIDASE"/>
    <property type="match status" value="1"/>
</dbReference>
<evidence type="ECO:0000256" key="5">
    <source>
        <dbReference type="RuleBase" id="RU000499"/>
    </source>
</evidence>
<organism evidence="7 8">
    <name type="scientific">Paucilactobacillus nenjiangensis</name>
    <dbReference type="NCBI Taxonomy" id="1296540"/>
    <lineage>
        <taxon>Bacteria</taxon>
        <taxon>Bacillati</taxon>
        <taxon>Bacillota</taxon>
        <taxon>Bacilli</taxon>
        <taxon>Lactobacillales</taxon>
        <taxon>Lactobacillaceae</taxon>
        <taxon>Paucilactobacillus</taxon>
    </lineage>
</organism>
<evidence type="ECO:0000313" key="7">
    <source>
        <dbReference type="EMBL" id="QER66971.1"/>
    </source>
</evidence>
<dbReference type="AlphaFoldDB" id="A0A5P1X3D9"/>
<dbReference type="InterPro" id="IPR000889">
    <property type="entry name" value="Glutathione_peroxidase"/>
</dbReference>
<dbReference type="OrthoDB" id="9789406at2"/>
<dbReference type="Gene3D" id="3.40.30.10">
    <property type="entry name" value="Glutaredoxin"/>
    <property type="match status" value="1"/>
</dbReference>
<evidence type="ECO:0000259" key="6">
    <source>
        <dbReference type="PROSITE" id="PS51352"/>
    </source>
</evidence>
<dbReference type="Pfam" id="PF00255">
    <property type="entry name" value="GSHPx"/>
    <property type="match status" value="1"/>
</dbReference>
<evidence type="ECO:0000256" key="1">
    <source>
        <dbReference type="ARBA" id="ARBA00006926"/>
    </source>
</evidence>
<evidence type="ECO:0000256" key="3">
    <source>
        <dbReference type="ARBA" id="ARBA00023002"/>
    </source>
</evidence>
<dbReference type="PROSITE" id="PS00460">
    <property type="entry name" value="GLUTATHIONE_PEROXID_1"/>
    <property type="match status" value="1"/>
</dbReference>
<dbReference type="SUPFAM" id="SSF52833">
    <property type="entry name" value="Thioredoxin-like"/>
    <property type="match status" value="1"/>
</dbReference>
<dbReference type="Proteomes" id="UP000325295">
    <property type="component" value="Chromosome"/>
</dbReference>
<dbReference type="InterPro" id="IPR036249">
    <property type="entry name" value="Thioredoxin-like_sf"/>
</dbReference>
<dbReference type="InterPro" id="IPR013766">
    <property type="entry name" value="Thioredoxin_domain"/>
</dbReference>
<dbReference type="InterPro" id="IPR029759">
    <property type="entry name" value="GPX_AS"/>
</dbReference>
<keyword evidence="3 5" id="KW-0560">Oxidoreductase</keyword>
<gene>
    <name evidence="7" type="ORF">F0161_03140</name>
</gene>
<comment type="similarity">
    <text evidence="1 5">Belongs to the glutathione peroxidase family.</text>
</comment>
<dbReference type="CDD" id="cd00340">
    <property type="entry name" value="GSH_Peroxidase"/>
    <property type="match status" value="1"/>
</dbReference>
<dbReference type="PROSITE" id="PS51352">
    <property type="entry name" value="THIOREDOXIN_2"/>
    <property type="match status" value="1"/>
</dbReference>
<dbReference type="PANTHER" id="PTHR11592:SF78">
    <property type="entry name" value="GLUTATHIONE PEROXIDASE"/>
    <property type="match status" value="1"/>
</dbReference>
<keyword evidence="2 5" id="KW-0575">Peroxidase</keyword>
<dbReference type="PROSITE" id="PS51355">
    <property type="entry name" value="GLUTATHIONE_PEROXID_3"/>
    <property type="match status" value="1"/>
</dbReference>
<name>A0A5P1X3D9_9LACO</name>
<keyword evidence="8" id="KW-1185">Reference proteome</keyword>
<sequence length="158" mass="17861">MNNIYDFSETEISGKPINFSDFKNKVVLVVNTASKCGLAPQLKELEELHQKYQAQGLVVIGTPSNQFHQELKTDADANEYCQIHFGVTFPITQRVVLNGDDEDQLYTYLKAESGHGRIKWNFTKFLIGPDGNLIHRYAPTTTPLKMEADIQQAISEIQ</sequence>
<evidence type="ECO:0000256" key="2">
    <source>
        <dbReference type="ARBA" id="ARBA00022559"/>
    </source>
</evidence>
<dbReference type="EMBL" id="CP043939">
    <property type="protein sequence ID" value="QER66971.1"/>
    <property type="molecule type" value="Genomic_DNA"/>
</dbReference>
<feature type="active site" evidence="4">
    <location>
        <position position="36"/>
    </location>
</feature>
<reference evidence="7 8" key="1">
    <citation type="submission" date="2019-09" db="EMBL/GenBank/DDBJ databases">
        <title>Complete Genome Sequence of Lactobacillus nenjiangensis SH-Y15, isolated from sauerkraut.</title>
        <authorList>
            <person name="Yang H."/>
        </authorList>
    </citation>
    <scope>NUCLEOTIDE SEQUENCE [LARGE SCALE GENOMIC DNA]</scope>
    <source>
        <strain evidence="7 8">SH-Y15</strain>
    </source>
</reference>
<dbReference type="RefSeq" id="WP_137601810.1">
    <property type="nucleotide sequence ID" value="NZ_BJEB01000019.1"/>
</dbReference>
<accession>A0A5P1X3D9</accession>
<dbReference type="PRINTS" id="PR01011">
    <property type="entry name" value="GLUTPROXDASE"/>
</dbReference>
<dbReference type="KEGG" id="lnn:F0161_03140"/>
<feature type="domain" description="Thioredoxin" evidence="6">
    <location>
        <begin position="1"/>
        <end position="158"/>
    </location>
</feature>
<dbReference type="GO" id="GO:0034599">
    <property type="term" value="P:cellular response to oxidative stress"/>
    <property type="evidence" value="ECO:0007669"/>
    <property type="project" value="TreeGrafter"/>
</dbReference>
<proteinExistence type="inferred from homology"/>
<dbReference type="GO" id="GO:0004601">
    <property type="term" value="F:peroxidase activity"/>
    <property type="evidence" value="ECO:0007669"/>
    <property type="project" value="UniProtKB-KW"/>
</dbReference>
<protein>
    <recommendedName>
        <fullName evidence="5">Glutathione peroxidase</fullName>
    </recommendedName>
</protein>
<evidence type="ECO:0000313" key="8">
    <source>
        <dbReference type="Proteomes" id="UP000325295"/>
    </source>
</evidence>
<evidence type="ECO:0000256" key="4">
    <source>
        <dbReference type="PIRSR" id="PIRSR000303-1"/>
    </source>
</evidence>
<dbReference type="PIRSF" id="PIRSF000303">
    <property type="entry name" value="Glutathion_perox"/>
    <property type="match status" value="1"/>
</dbReference>